<dbReference type="Pfam" id="PF02801">
    <property type="entry name" value="Ketoacyl-synt_C"/>
    <property type="match status" value="1"/>
</dbReference>
<sequence length="759" mass="81621">MSKQKYVISLLDAAIQRGDAETGMLAVLTDLKQYAKYGIPPIYRNAINRMQLPLLELASELVTRNKEQLTGRTDVILCAHPGTEQQLQNHYRVTTNAMIREIMAVTSPSTQAQLAAFLPAHSGSSHDKVGEMATTMATRIAQSCQLQGRAFAINSGDNSFAQAISIANDGLKSGKSDAVLVLIANEVLTVSKDTPLAVGAVLLQRSDENHHQDKKAYLHATQTVSQQGWPASVDLAAQWYMTSPVNTSQCEPIASSGLIAQPVAEDEQVLGCVAPLAVLLKWLDSDLSSPTMVLSPGQPNEADIALVFGREPLVFSQAVAPKVVINAQQVWFAGCQGVEAYWQGLNDDQGGMVNIVHEALASSQVHVAQGATFDSYYSNKAALLQPASRDKMGHVAVASVMQTVLESFPTVVLPTNAKGMVITAGNLAPYAQRRVALLPMFTTLTLQIEEVLQANQEVSAQQLLQQWLQQFAGDAHTKEQPTWMLSKQIANFFSKPDWQQLALEAACAGSIAAIDCAVNAITSGRVDFAFVAAAEMPVNLHDLCLCSSQQMLSHSVIATFTEQADGFTPGEGCALILLSRVDATVHLPKLAVIEAIGSSTYSKSMIAPNSDGQVNAMRHAFTQTSLLPSDIEFVETHGTGTPIGDLVETQALSTVYQASNERPLNLGALKTQFGHTFAAAGLASVCKVALCFEHQWQPHNLIRGVLRDQLQLPELNFNPLCQGKPFLSPRGQRHAAVNGFGTGGVNYHLIISDYCGSQV</sequence>
<comment type="similarity">
    <text evidence="1">Belongs to the thiolase-like superfamily. Beta-ketoacyl-ACP synthases family.</text>
</comment>
<dbReference type="PANTHER" id="PTHR43074:SF1">
    <property type="entry name" value="BETA-KETOACYL SYNTHASE FAMILY PROTEIN-RELATED"/>
    <property type="match status" value="1"/>
</dbReference>
<keyword evidence="4" id="KW-1185">Reference proteome</keyword>
<dbReference type="STRING" id="87626.PTD2_11129"/>
<keyword evidence="1" id="KW-0808">Transferase</keyword>
<organism evidence="3 4">
    <name type="scientific">Pseudoalteromonas tunicata D2</name>
    <dbReference type="NCBI Taxonomy" id="87626"/>
    <lineage>
        <taxon>Bacteria</taxon>
        <taxon>Pseudomonadati</taxon>
        <taxon>Pseudomonadota</taxon>
        <taxon>Gammaproteobacteria</taxon>
        <taxon>Alteromonadales</taxon>
        <taxon>Pseudoalteromonadaceae</taxon>
        <taxon>Pseudoalteromonas</taxon>
    </lineage>
</organism>
<dbReference type="SUPFAM" id="SSF53901">
    <property type="entry name" value="Thiolase-like"/>
    <property type="match status" value="3"/>
</dbReference>
<feature type="domain" description="Ketosynthase family 3 (KS3)" evidence="2">
    <location>
        <begin position="320"/>
        <end position="753"/>
    </location>
</feature>
<dbReference type="RefSeq" id="WP_009837238.1">
    <property type="nucleotide sequence ID" value="NZ_AAOH01000002.1"/>
</dbReference>
<dbReference type="HOGENOM" id="CLU_362856_0_0_6"/>
<gene>
    <name evidence="3" type="ORF">PTD2_11129</name>
</gene>
<dbReference type="EMBL" id="AAOH01000002">
    <property type="protein sequence ID" value="EAR29364.1"/>
    <property type="molecule type" value="Genomic_DNA"/>
</dbReference>
<comment type="caution">
    <text evidence="3">The sequence shown here is derived from an EMBL/GenBank/DDBJ whole genome shotgun (WGS) entry which is preliminary data.</text>
</comment>
<accession>A4C5W0</accession>
<dbReference type="CDD" id="cd00833">
    <property type="entry name" value="PKS"/>
    <property type="match status" value="1"/>
</dbReference>
<dbReference type="GO" id="GO:0016746">
    <property type="term" value="F:acyltransferase activity"/>
    <property type="evidence" value="ECO:0007669"/>
    <property type="project" value="InterPro"/>
</dbReference>
<dbReference type="InterPro" id="IPR014031">
    <property type="entry name" value="Ketoacyl_synth_C"/>
</dbReference>
<name>A4C5W0_9GAMM</name>
<evidence type="ECO:0000259" key="2">
    <source>
        <dbReference type="PROSITE" id="PS52004"/>
    </source>
</evidence>
<dbReference type="Proteomes" id="UP000006201">
    <property type="component" value="Unassembled WGS sequence"/>
</dbReference>
<evidence type="ECO:0000313" key="4">
    <source>
        <dbReference type="Proteomes" id="UP000006201"/>
    </source>
</evidence>
<dbReference type="InterPro" id="IPR014030">
    <property type="entry name" value="Ketoacyl_synth_N"/>
</dbReference>
<dbReference type="InterPro" id="IPR016039">
    <property type="entry name" value="Thiolase-like"/>
</dbReference>
<dbReference type="PROSITE" id="PS52004">
    <property type="entry name" value="KS3_2"/>
    <property type="match status" value="1"/>
</dbReference>
<proteinExistence type="inferred from homology"/>
<dbReference type="InterPro" id="IPR020841">
    <property type="entry name" value="PKS_Beta-ketoAc_synthase_dom"/>
</dbReference>
<dbReference type="PANTHER" id="PTHR43074">
    <property type="entry name" value="OMEGA-3 POLYUNSATURATED FATTY ACID SYNTHASE PFAB-RELATED"/>
    <property type="match status" value="1"/>
</dbReference>
<dbReference type="eggNOG" id="COG3321">
    <property type="taxonomic scope" value="Bacteria"/>
</dbReference>
<protein>
    <submittedName>
        <fullName evidence="3">Polyketide synthase modules and related protein</fullName>
    </submittedName>
</protein>
<dbReference type="Pfam" id="PF00109">
    <property type="entry name" value="ketoacyl-synt"/>
    <property type="match status" value="2"/>
</dbReference>
<dbReference type="OrthoDB" id="9778690at2"/>
<evidence type="ECO:0000256" key="1">
    <source>
        <dbReference type="RuleBase" id="RU003694"/>
    </source>
</evidence>
<dbReference type="Gene3D" id="3.40.47.10">
    <property type="match status" value="2"/>
</dbReference>
<reference evidence="3 4" key="1">
    <citation type="submission" date="2006-02" db="EMBL/GenBank/DDBJ databases">
        <authorList>
            <person name="Moran M.A."/>
            <person name="Kjelleberg S."/>
            <person name="Egan S."/>
            <person name="Saunders N."/>
            <person name="Thomas T."/>
            <person name="Ferriera S."/>
            <person name="Johnson J."/>
            <person name="Kravitz S."/>
            <person name="Halpern A."/>
            <person name="Remington K."/>
            <person name="Beeson K."/>
            <person name="Tran B."/>
            <person name="Rogers Y.-H."/>
            <person name="Friedman R."/>
            <person name="Venter J.C."/>
        </authorList>
    </citation>
    <scope>NUCLEOTIDE SEQUENCE [LARGE SCALE GENOMIC DNA]</scope>
    <source>
        <strain evidence="3 4">D2</strain>
    </source>
</reference>
<evidence type="ECO:0000313" key="3">
    <source>
        <dbReference type="EMBL" id="EAR29364.1"/>
    </source>
</evidence>
<dbReference type="SMART" id="SM00825">
    <property type="entry name" value="PKS_KS"/>
    <property type="match status" value="1"/>
</dbReference>
<dbReference type="InterPro" id="IPR052568">
    <property type="entry name" value="PKS-FAS_Synthase"/>
</dbReference>
<dbReference type="AlphaFoldDB" id="A4C5W0"/>